<feature type="region of interest" description="Disordered" evidence="1">
    <location>
        <begin position="99"/>
        <end position="119"/>
    </location>
</feature>
<gene>
    <name evidence="2" type="ORF">DM02DRAFT_670801</name>
</gene>
<dbReference type="STRING" id="97972.A0A2V1DVR6"/>
<keyword evidence="3" id="KW-1185">Reference proteome</keyword>
<feature type="compositionally biased region" description="Basic and acidic residues" evidence="1">
    <location>
        <begin position="109"/>
        <end position="119"/>
    </location>
</feature>
<organism evidence="2 3">
    <name type="scientific">Periconia macrospinosa</name>
    <dbReference type="NCBI Taxonomy" id="97972"/>
    <lineage>
        <taxon>Eukaryota</taxon>
        <taxon>Fungi</taxon>
        <taxon>Dikarya</taxon>
        <taxon>Ascomycota</taxon>
        <taxon>Pezizomycotina</taxon>
        <taxon>Dothideomycetes</taxon>
        <taxon>Pleosporomycetidae</taxon>
        <taxon>Pleosporales</taxon>
        <taxon>Massarineae</taxon>
        <taxon>Periconiaceae</taxon>
        <taxon>Periconia</taxon>
    </lineage>
</organism>
<dbReference type="EMBL" id="KZ805347">
    <property type="protein sequence ID" value="PVI02126.1"/>
    <property type="molecule type" value="Genomic_DNA"/>
</dbReference>
<proteinExistence type="predicted"/>
<accession>A0A2V1DVR6</accession>
<evidence type="ECO:0000313" key="2">
    <source>
        <dbReference type="EMBL" id="PVI02126.1"/>
    </source>
</evidence>
<dbReference type="Proteomes" id="UP000244855">
    <property type="component" value="Unassembled WGS sequence"/>
</dbReference>
<sequence length="686" mass="78108">MSDPNSLAEAANRLSLAAVLLAGSAFVIAFLQAILQYVSASEERIKCNFSAIDISEKHKRWSFSFLHWKTKFYYPELNLSLQNIKSQIRSDRKKADASLESAESQIESDSEKADAREDAHSNRRMDFRTRLFSLVLYLRWRWWILRNPPQPIRRPRATWAQLLSTFGLRDTKKLLGQHVDASAIPRVLDVPVQRISLFELGKIAMFLGFTDVEIKIKQRQFAATGPFAAITTVDFEHFGKVLRFEGDAFAIASQLPKSGFCFDEDAAQTFVGELDIGPYITKRSMVPLNVLFKLIEDNAKGDRDEAEGLWVRDHVTSEKTQGNLVEEASCFEHMCIKGLWSSNTNRLKVAIRSWQKRNVSTIPTIFALGCFAGIPSIISGFPGKVFVVPFMDTARVIAKELTQCGSEAFNPSKTLQQKLTLGEIDHVDELSAMNMSHKNIGLNESDVVSWGFSPVEEIFDELPRDLQDEMLGFGSRDEHSKDKNMTRRKLKFKGDLTENLGIRADAITIPLMPGAKAMLEDFQPREWIAAMSSRDLSTTAMSWTPQALIWCQLTIIDLSIYLLILGCNYDTELPTEGKPKIRMREKSVRWEEYEKKILRSIIESWKLTKEEASNEKRVTPYEWDLFSALKEHSGLPTEGEQAEKRLKKLSDALKLRCLFYISFLMINPDSSDVFLARHSRVEMPMI</sequence>
<reference evidence="2 3" key="1">
    <citation type="journal article" date="2018" name="Sci. Rep.">
        <title>Comparative genomics provides insights into the lifestyle and reveals functional heterogeneity of dark septate endophytic fungi.</title>
        <authorList>
            <person name="Knapp D.G."/>
            <person name="Nemeth J.B."/>
            <person name="Barry K."/>
            <person name="Hainaut M."/>
            <person name="Henrissat B."/>
            <person name="Johnson J."/>
            <person name="Kuo A."/>
            <person name="Lim J.H.P."/>
            <person name="Lipzen A."/>
            <person name="Nolan M."/>
            <person name="Ohm R.A."/>
            <person name="Tamas L."/>
            <person name="Grigoriev I.V."/>
            <person name="Spatafora J.W."/>
            <person name="Nagy L.G."/>
            <person name="Kovacs G.M."/>
        </authorList>
    </citation>
    <scope>NUCLEOTIDE SEQUENCE [LARGE SCALE GENOMIC DNA]</scope>
    <source>
        <strain evidence="2 3">DSE2036</strain>
    </source>
</reference>
<name>A0A2V1DVR6_9PLEO</name>
<evidence type="ECO:0000256" key="1">
    <source>
        <dbReference type="SAM" id="MobiDB-lite"/>
    </source>
</evidence>
<dbReference type="OrthoDB" id="5404335at2759"/>
<dbReference type="AlphaFoldDB" id="A0A2V1DVR6"/>
<protein>
    <submittedName>
        <fullName evidence="2">Uncharacterized protein</fullName>
    </submittedName>
</protein>
<evidence type="ECO:0000313" key="3">
    <source>
        <dbReference type="Proteomes" id="UP000244855"/>
    </source>
</evidence>